<proteinExistence type="predicted"/>
<dbReference type="Proteomes" id="UP000199504">
    <property type="component" value="Unassembled WGS sequence"/>
</dbReference>
<evidence type="ECO:0000313" key="3">
    <source>
        <dbReference type="Proteomes" id="UP000199504"/>
    </source>
</evidence>
<accession>A0A1C4YPN8</accession>
<evidence type="ECO:0000313" key="2">
    <source>
        <dbReference type="EMBL" id="SCF22654.1"/>
    </source>
</evidence>
<feature type="region of interest" description="Disordered" evidence="1">
    <location>
        <begin position="1"/>
        <end position="66"/>
    </location>
</feature>
<dbReference type="STRING" id="262898.GA0070564_104265"/>
<name>A0A1C4YPN8_9ACTN</name>
<protein>
    <submittedName>
        <fullName evidence="2">Uncharacterized protein</fullName>
    </submittedName>
</protein>
<feature type="compositionally biased region" description="Basic and acidic residues" evidence="1">
    <location>
        <begin position="1"/>
        <end position="21"/>
    </location>
</feature>
<feature type="compositionally biased region" description="Polar residues" evidence="1">
    <location>
        <begin position="57"/>
        <end position="66"/>
    </location>
</feature>
<organism evidence="2 3">
    <name type="scientific">Micromonospora mirobrigensis</name>
    <dbReference type="NCBI Taxonomy" id="262898"/>
    <lineage>
        <taxon>Bacteria</taxon>
        <taxon>Bacillati</taxon>
        <taxon>Actinomycetota</taxon>
        <taxon>Actinomycetes</taxon>
        <taxon>Micromonosporales</taxon>
        <taxon>Micromonosporaceae</taxon>
        <taxon>Micromonospora</taxon>
    </lineage>
</organism>
<dbReference type="RefSeq" id="WP_091609402.1">
    <property type="nucleotide sequence ID" value="NZ_FMCX01000004.1"/>
</dbReference>
<keyword evidence="3" id="KW-1185">Reference proteome</keyword>
<evidence type="ECO:0000256" key="1">
    <source>
        <dbReference type="SAM" id="MobiDB-lite"/>
    </source>
</evidence>
<gene>
    <name evidence="2" type="ORF">GA0070564_104265</name>
</gene>
<dbReference type="AlphaFoldDB" id="A0A1C4YPN8"/>
<reference evidence="3" key="1">
    <citation type="submission" date="2016-06" db="EMBL/GenBank/DDBJ databases">
        <authorList>
            <person name="Varghese N."/>
            <person name="Submissions Spin"/>
        </authorList>
    </citation>
    <scope>NUCLEOTIDE SEQUENCE [LARGE SCALE GENOMIC DNA]</scope>
    <source>
        <strain evidence="3">DSM 44830</strain>
    </source>
</reference>
<dbReference type="EMBL" id="FMCX01000004">
    <property type="protein sequence ID" value="SCF22654.1"/>
    <property type="molecule type" value="Genomic_DNA"/>
</dbReference>
<sequence>MSETKDEIAAERDQLRAENEQLRGQLTTAGVPRLENEAAPRRPFLSEGERQELETYGVTNSPFTGQRLQADEVRAELATSDDQQGVEIGEAAPGLAREVPPTRERTPIEGVDYVWPSVAPGVLADDVKKA</sequence>